<dbReference type="OrthoDB" id="236897at2"/>
<dbReference type="EMBL" id="SDWV01000017">
    <property type="protein sequence ID" value="RYC07180.1"/>
    <property type="molecule type" value="Genomic_DNA"/>
</dbReference>
<reference evidence="2 3" key="1">
    <citation type="submission" date="2019-01" db="EMBL/GenBank/DDBJ databases">
        <title>Novel species of Nocardioides.</title>
        <authorList>
            <person name="Liu Q."/>
            <person name="X Y.-H."/>
        </authorList>
    </citation>
    <scope>NUCLEOTIDE SEQUENCE [LARGE SCALE GENOMIC DNA]</scope>
    <source>
        <strain evidence="2 3">HLT2-9</strain>
    </source>
</reference>
<dbReference type="AlphaFoldDB" id="A0A4Q2SS75"/>
<keyword evidence="2" id="KW-0808">Transferase</keyword>
<dbReference type="Pfam" id="PF01636">
    <property type="entry name" value="APH"/>
    <property type="match status" value="1"/>
</dbReference>
<accession>A0A4Q2SS75</accession>
<dbReference type="InterPro" id="IPR002575">
    <property type="entry name" value="Aminoglycoside_PTrfase"/>
</dbReference>
<name>A0A4Q2SS75_9ACTN</name>
<evidence type="ECO:0000259" key="1">
    <source>
        <dbReference type="Pfam" id="PF01636"/>
    </source>
</evidence>
<keyword evidence="3" id="KW-1185">Reference proteome</keyword>
<dbReference type="SUPFAM" id="SSF56112">
    <property type="entry name" value="Protein kinase-like (PK-like)"/>
    <property type="match status" value="1"/>
</dbReference>
<dbReference type="InterPro" id="IPR011009">
    <property type="entry name" value="Kinase-like_dom_sf"/>
</dbReference>
<feature type="domain" description="Aminoglycoside phosphotransferase" evidence="1">
    <location>
        <begin position="132"/>
        <end position="186"/>
    </location>
</feature>
<proteinExistence type="predicted"/>
<comment type="caution">
    <text evidence="2">The sequence shown here is derived from an EMBL/GenBank/DDBJ whole genome shotgun (WGS) entry which is preliminary data.</text>
</comment>
<protein>
    <submittedName>
        <fullName evidence="2">Aminoglycoside phosphotransferase family protein</fullName>
    </submittedName>
</protein>
<dbReference type="Proteomes" id="UP000291101">
    <property type="component" value="Unassembled WGS sequence"/>
</dbReference>
<dbReference type="GO" id="GO:0016740">
    <property type="term" value="F:transferase activity"/>
    <property type="evidence" value="ECO:0007669"/>
    <property type="project" value="UniProtKB-KW"/>
</dbReference>
<evidence type="ECO:0000313" key="3">
    <source>
        <dbReference type="Proteomes" id="UP000291101"/>
    </source>
</evidence>
<sequence length="274" mass="30463">MPLIVGGRDCRLLGVDDTTWDAVDRAVAANELHRPVVVGPEVVTRPAGEHTATVHDYLRHLRAKGLDCVPEPLGVVDGVEHLGFIDGEDGGQGWYHQHTDQGLESAARLLRRIHDAGSDWDPPADAVWGAPAEWGGDVVFCHGDPGPWNFIWHDNEAVALIDWDYLHPAPRLSDVAYALRWFAPLRSDEHALEWHHFPVVPDRAARVRTFVAAYGDLPPFDVADTVIERIRTVIALVADLAERGVEPQRTWVADGANERELEEIAWIEAHRSVL</sequence>
<organism evidence="2 3">
    <name type="scientific">Nocardioides zhouii</name>
    <dbReference type="NCBI Taxonomy" id="1168729"/>
    <lineage>
        <taxon>Bacteria</taxon>
        <taxon>Bacillati</taxon>
        <taxon>Actinomycetota</taxon>
        <taxon>Actinomycetes</taxon>
        <taxon>Propionibacteriales</taxon>
        <taxon>Nocardioidaceae</taxon>
        <taxon>Nocardioides</taxon>
    </lineage>
</organism>
<gene>
    <name evidence="2" type="ORF">EUA94_15915</name>
</gene>
<evidence type="ECO:0000313" key="2">
    <source>
        <dbReference type="EMBL" id="RYC07180.1"/>
    </source>
</evidence>
<dbReference type="Gene3D" id="3.90.1200.10">
    <property type="match status" value="1"/>
</dbReference>